<evidence type="ECO:0000313" key="2">
    <source>
        <dbReference type="EMBL" id="GLY70635.1"/>
    </source>
</evidence>
<dbReference type="Proteomes" id="UP001165136">
    <property type="component" value="Unassembled WGS sequence"/>
</dbReference>
<reference evidence="2" key="1">
    <citation type="submission" date="2023-03" db="EMBL/GenBank/DDBJ databases">
        <title>Amycolatopsis taiwanensis NBRC 103393.</title>
        <authorList>
            <person name="Ichikawa N."/>
            <person name="Sato H."/>
            <person name="Tonouchi N."/>
        </authorList>
    </citation>
    <scope>NUCLEOTIDE SEQUENCE</scope>
    <source>
        <strain evidence="2">NBRC 103393</strain>
    </source>
</reference>
<name>A0A9W6R9B2_9PSEU</name>
<accession>A0A9W6R9B2</accession>
<feature type="compositionally biased region" description="Basic and acidic residues" evidence="1">
    <location>
        <begin position="21"/>
        <end position="31"/>
    </location>
</feature>
<protein>
    <submittedName>
        <fullName evidence="2">Uncharacterized protein</fullName>
    </submittedName>
</protein>
<gene>
    <name evidence="2" type="ORF">Atai01_72540</name>
</gene>
<keyword evidence="3" id="KW-1185">Reference proteome</keyword>
<evidence type="ECO:0000256" key="1">
    <source>
        <dbReference type="SAM" id="MobiDB-lite"/>
    </source>
</evidence>
<dbReference type="EMBL" id="BSTI01000025">
    <property type="protein sequence ID" value="GLY70635.1"/>
    <property type="molecule type" value="Genomic_DNA"/>
</dbReference>
<proteinExistence type="predicted"/>
<evidence type="ECO:0000313" key="3">
    <source>
        <dbReference type="Proteomes" id="UP001165136"/>
    </source>
</evidence>
<organism evidence="2 3">
    <name type="scientific">Amycolatopsis taiwanensis</name>
    <dbReference type="NCBI Taxonomy" id="342230"/>
    <lineage>
        <taxon>Bacteria</taxon>
        <taxon>Bacillati</taxon>
        <taxon>Actinomycetota</taxon>
        <taxon>Actinomycetes</taxon>
        <taxon>Pseudonocardiales</taxon>
        <taxon>Pseudonocardiaceae</taxon>
        <taxon>Amycolatopsis</taxon>
    </lineage>
</organism>
<feature type="region of interest" description="Disordered" evidence="1">
    <location>
        <begin position="1"/>
        <end position="63"/>
    </location>
</feature>
<dbReference type="AlphaFoldDB" id="A0A9W6R9B2"/>
<comment type="caution">
    <text evidence="2">The sequence shown here is derived from an EMBL/GenBank/DDBJ whole genome shotgun (WGS) entry which is preliminary data.</text>
</comment>
<sequence length="63" mass="6561">MNSHGDHNGGRFGRARHRERRAGTSEGRDPRGGTGRSATAAGGDMSLPDPMGISPPTSDNSRS</sequence>